<organism evidence="4 5">
    <name type="scientific">Paenibacillus oceani</name>
    <dbReference type="NCBI Taxonomy" id="2772510"/>
    <lineage>
        <taxon>Bacteria</taxon>
        <taxon>Bacillati</taxon>
        <taxon>Bacillota</taxon>
        <taxon>Bacilli</taxon>
        <taxon>Bacillales</taxon>
        <taxon>Paenibacillaceae</taxon>
        <taxon>Paenibacillus</taxon>
    </lineage>
</organism>
<feature type="chain" id="PRO_5038548666" evidence="3">
    <location>
        <begin position="22"/>
        <end position="436"/>
    </location>
</feature>
<evidence type="ECO:0000313" key="4">
    <source>
        <dbReference type="EMBL" id="MBD2863992.1"/>
    </source>
</evidence>
<dbReference type="InterPro" id="IPR006059">
    <property type="entry name" value="SBP"/>
</dbReference>
<sequence>MFKQRARLLILLAGITAIVGACSGGVKEGADVPQTAKENPAKRVPLTLVSISPIEEMEVVYLEPLRKKHPHLDVRYIQSSKANGTTIPELLATGVKFDLYTNSRGGFEETLLDYDLKYDMSDLIRKHNVDIGHLEPTAIESMRQMFDGKLYGLPVKMNSLLLYYNKTLFDTFGVSYPKDGMSWAETLDLANRMTRFDGSVQYYGIGSHGTGAMIGWNPYSLPLVDGTKRIPTVHTNAQWQTLVQSVLLNPVFTKAYKEIGKIPDWSTFSKDRRVAMLLYTAAAPLALTKEFSSLDWDMVSFPVLPGLAEVGSQVSPNYLGITSLSEHKEAAMEAIKFWTSLEFFVENSKGGTLMASRAKEVRETLGSESPFPSKNWQAVTYYPFAPLAATTNVDSKARSIYEKHLNALLAGTVDLNTGLRMMAEETQKMIDEQPNP</sequence>
<keyword evidence="2" id="KW-0813">Transport</keyword>
<evidence type="ECO:0000256" key="1">
    <source>
        <dbReference type="ARBA" id="ARBA00008520"/>
    </source>
</evidence>
<dbReference type="AlphaFoldDB" id="A0A927CCD3"/>
<dbReference type="RefSeq" id="WP_190929623.1">
    <property type="nucleotide sequence ID" value="NZ_JACXJA010000026.1"/>
</dbReference>
<evidence type="ECO:0000256" key="2">
    <source>
        <dbReference type="ARBA" id="ARBA00022448"/>
    </source>
</evidence>
<gene>
    <name evidence="4" type="ORF">IDH45_18550</name>
</gene>
<dbReference type="Proteomes" id="UP000639396">
    <property type="component" value="Unassembled WGS sequence"/>
</dbReference>
<dbReference type="PANTHER" id="PTHR43649:SF29">
    <property type="entry name" value="OSMOPROTECTIVE COMPOUNDS-BINDING PROTEIN GGTB"/>
    <property type="match status" value="1"/>
</dbReference>
<dbReference type="Pfam" id="PF01547">
    <property type="entry name" value="SBP_bac_1"/>
    <property type="match status" value="1"/>
</dbReference>
<protein>
    <submittedName>
        <fullName evidence="4">Carbohydrate ABC transporter substrate-binding protein</fullName>
    </submittedName>
</protein>
<proteinExistence type="inferred from homology"/>
<dbReference type="Gene3D" id="3.40.190.10">
    <property type="entry name" value="Periplasmic binding protein-like II"/>
    <property type="match status" value="1"/>
</dbReference>
<dbReference type="PANTHER" id="PTHR43649">
    <property type="entry name" value="ARABINOSE-BINDING PROTEIN-RELATED"/>
    <property type="match status" value="1"/>
</dbReference>
<dbReference type="InterPro" id="IPR050490">
    <property type="entry name" value="Bact_solute-bd_prot1"/>
</dbReference>
<dbReference type="SUPFAM" id="SSF53850">
    <property type="entry name" value="Periplasmic binding protein-like II"/>
    <property type="match status" value="1"/>
</dbReference>
<name>A0A927CCD3_9BACL</name>
<comment type="caution">
    <text evidence="4">The sequence shown here is derived from an EMBL/GenBank/DDBJ whole genome shotgun (WGS) entry which is preliminary data.</text>
</comment>
<comment type="similarity">
    <text evidence="1">Belongs to the bacterial solute-binding protein 1 family.</text>
</comment>
<dbReference type="PROSITE" id="PS51257">
    <property type="entry name" value="PROKAR_LIPOPROTEIN"/>
    <property type="match status" value="1"/>
</dbReference>
<keyword evidence="3" id="KW-0732">Signal</keyword>
<evidence type="ECO:0000313" key="5">
    <source>
        <dbReference type="Proteomes" id="UP000639396"/>
    </source>
</evidence>
<dbReference type="EMBL" id="JACXJA010000026">
    <property type="protein sequence ID" value="MBD2863992.1"/>
    <property type="molecule type" value="Genomic_DNA"/>
</dbReference>
<evidence type="ECO:0000256" key="3">
    <source>
        <dbReference type="SAM" id="SignalP"/>
    </source>
</evidence>
<reference evidence="4" key="1">
    <citation type="submission" date="2020-09" db="EMBL/GenBank/DDBJ databases">
        <title>A novel bacterium of genus Paenibacillus, isolated from South China Sea.</title>
        <authorList>
            <person name="Huang H."/>
            <person name="Mo K."/>
            <person name="Hu Y."/>
        </authorList>
    </citation>
    <scope>NUCLEOTIDE SEQUENCE</scope>
    <source>
        <strain evidence="4">IB182363</strain>
    </source>
</reference>
<accession>A0A927CCD3</accession>
<feature type="signal peptide" evidence="3">
    <location>
        <begin position="1"/>
        <end position="21"/>
    </location>
</feature>
<keyword evidence="5" id="KW-1185">Reference proteome</keyword>